<evidence type="ECO:0000256" key="5">
    <source>
        <dbReference type="PROSITE-ProRule" id="PRU00560"/>
    </source>
</evidence>
<dbReference type="PANTHER" id="PTHR11070:SF2">
    <property type="entry name" value="ATP-DEPENDENT DNA HELICASE SRS2"/>
    <property type="match status" value="1"/>
</dbReference>
<accession>A0ABV0JSV3</accession>
<evidence type="ECO:0000256" key="3">
    <source>
        <dbReference type="ARBA" id="ARBA00022806"/>
    </source>
</evidence>
<dbReference type="InterPro" id="IPR014016">
    <property type="entry name" value="UvrD-like_ATP-bd"/>
</dbReference>
<dbReference type="Gene3D" id="1.25.40.10">
    <property type="entry name" value="Tetratricopeptide repeat domain"/>
    <property type="match status" value="1"/>
</dbReference>
<feature type="domain" description="UvrD-like helicase ATP-binding" evidence="6">
    <location>
        <begin position="304"/>
        <end position="633"/>
    </location>
</feature>
<dbReference type="Gene3D" id="3.40.50.300">
    <property type="entry name" value="P-loop containing nucleotide triphosphate hydrolases"/>
    <property type="match status" value="2"/>
</dbReference>
<evidence type="ECO:0000256" key="4">
    <source>
        <dbReference type="ARBA" id="ARBA00022840"/>
    </source>
</evidence>
<reference evidence="7 8" key="1">
    <citation type="submission" date="2022-04" db="EMBL/GenBank/DDBJ databases">
        <title>Positive selection, recombination, and allopatry shape intraspecific diversity of widespread and dominant cyanobacteria.</title>
        <authorList>
            <person name="Wei J."/>
            <person name="Shu W."/>
            <person name="Hu C."/>
        </authorList>
    </citation>
    <scope>NUCLEOTIDE SEQUENCE [LARGE SCALE GENOMIC DNA]</scope>
    <source>
        <strain evidence="7 8">GB2-A5</strain>
    </source>
</reference>
<gene>
    <name evidence="7" type="ORF">NDI37_17185</name>
</gene>
<dbReference type="PANTHER" id="PTHR11070">
    <property type="entry name" value="UVRD / RECB / PCRA DNA HELICASE FAMILY MEMBER"/>
    <property type="match status" value="1"/>
</dbReference>
<dbReference type="RefSeq" id="WP_190426476.1">
    <property type="nucleotide sequence ID" value="NZ_JAMPKK010000039.1"/>
</dbReference>
<organism evidence="7 8">
    <name type="scientific">Funiculus sociatus GB2-A5</name>
    <dbReference type="NCBI Taxonomy" id="2933946"/>
    <lineage>
        <taxon>Bacteria</taxon>
        <taxon>Bacillati</taxon>
        <taxon>Cyanobacteriota</taxon>
        <taxon>Cyanophyceae</taxon>
        <taxon>Coleofasciculales</taxon>
        <taxon>Coleofasciculaceae</taxon>
        <taxon>Funiculus</taxon>
    </lineage>
</organism>
<dbReference type="InterPro" id="IPR000212">
    <property type="entry name" value="DNA_helicase_UvrD/REP"/>
</dbReference>
<proteinExistence type="predicted"/>
<feature type="binding site" evidence="5">
    <location>
        <begin position="325"/>
        <end position="332"/>
    </location>
    <ligand>
        <name>ATP</name>
        <dbReference type="ChEBI" id="CHEBI:30616"/>
    </ligand>
</feature>
<evidence type="ECO:0000313" key="7">
    <source>
        <dbReference type="EMBL" id="MEP0866199.1"/>
    </source>
</evidence>
<evidence type="ECO:0000256" key="1">
    <source>
        <dbReference type="ARBA" id="ARBA00022741"/>
    </source>
</evidence>
<evidence type="ECO:0000259" key="6">
    <source>
        <dbReference type="PROSITE" id="PS51198"/>
    </source>
</evidence>
<protein>
    <recommendedName>
        <fullName evidence="6">UvrD-like helicase ATP-binding domain-containing protein</fullName>
    </recommendedName>
</protein>
<comment type="caution">
    <text evidence="7">The sequence shown here is derived from an EMBL/GenBank/DDBJ whole genome shotgun (WGS) entry which is preliminary data.</text>
</comment>
<dbReference type="Proteomes" id="UP001442494">
    <property type="component" value="Unassembled WGS sequence"/>
</dbReference>
<keyword evidence="4 5" id="KW-0067">ATP-binding</keyword>
<dbReference type="InterPro" id="IPR011990">
    <property type="entry name" value="TPR-like_helical_dom_sf"/>
</dbReference>
<evidence type="ECO:0000256" key="2">
    <source>
        <dbReference type="ARBA" id="ARBA00022801"/>
    </source>
</evidence>
<dbReference type="EMBL" id="JAMPKK010000039">
    <property type="protein sequence ID" value="MEP0866199.1"/>
    <property type="molecule type" value="Genomic_DNA"/>
</dbReference>
<keyword evidence="1 5" id="KW-0547">Nucleotide-binding</keyword>
<dbReference type="SUPFAM" id="SSF52540">
    <property type="entry name" value="P-loop containing nucleoside triphosphate hydrolases"/>
    <property type="match status" value="1"/>
</dbReference>
<keyword evidence="2 5" id="KW-0378">Hydrolase</keyword>
<dbReference type="PROSITE" id="PS51198">
    <property type="entry name" value="UVRD_HELICASE_ATP_BIND"/>
    <property type="match status" value="1"/>
</dbReference>
<name>A0ABV0JSV3_9CYAN</name>
<keyword evidence="3 5" id="KW-0347">Helicase</keyword>
<dbReference type="InterPro" id="IPR027417">
    <property type="entry name" value="P-loop_NTPase"/>
</dbReference>
<sequence length="1105" mass="129858">MYIYRTYLFTQKALRYGIQAQVDSLSVELEPLRSDEAQARFERVYPYLKRRGENNLRIVARIRQVQDYQVLCLLDIFLRGSKEYKKFLRNPEEYGAKHLDSRLDEEELTNWLSQRELSAIATSGSRSLLPENLLPWLEPPSWEMENDRNFWTIIYESEEWIARFKNPEIREYEENFYHLISEIEGNIINAEGFSQWQGVYLYGKNDFYVLFSKIETADTPPRQVLFLLAIFSRRPSIEEIAQIGKSTNLFSGSKNVLSSQLTLDELTPFARRSYPSYLLTDKQSWLTIQQGAEVNLALSAEEEAILNSVSTSAAQKNWLPLFLNGRAGSGKSTMLLYLFADYCYRKYYHERGIELPGNPLFLTYNKRLLEVAKEFVRCLHAFHHRFLSHRMAGGDLPDVSAFFQQFGTFLLNLLPKEEREQPFGNTLRDRFDSQKYISFHRFRQLYRDLKLPQAQIYSPELCWHAIRTFIKGHSLRFMTPEDYQEEVPVQERTIPVTQFQEIYKTIWLRWYKRLTTEEGYWDDQDLIRKVLELKCYRPEYTAIFCDEAQDFTKLELQLIMRLSVFSQYDLGYQTPCLPFAFAGDPFQTLNPTGFRWESVQAAFYNEVITALDPAHRLNLRMNFPELKSNYRSCARVVQVINLIQLCRQVLFKIPQLQPQTAWKKDHFPEPQKFIIGRNITTKELKRYLRDTIIIVPCEEGGELSYAQNDEVLSQILAEGVESEPLKNVLSASAVKGLEFKRVILYKFGEECYRDVWKLASSPEDAKKLPSERLYEFEFFFNKLYVAASRAKELLFIVDSQVGDQRLWRFIENNLEALLQHSQIPVWRENVQPVHLGTCESARNLEEDDWRSIALEFETRGINSEDPDFMRRARQCYSDRGETRKAEICEARALKFEQRFAEAGQTFLDLGMANEAWECFLEGMCWKQLVQQFDKPPKGKELERQLAIFMLRQPSLDTLKSFTQFLQNCIKNKLLDESTRNSRQWRTAIEEYAKAIGSLVSGANLHRLQWQRFGEVLEALGEDSQEMLYRAGTCFYRAKNYEGAVQCWEGCYAVRQRKYYLAKAEVLGFPAGLEFLARAGERDRILKEWHKVGRPHTHFWLKYVAQ</sequence>
<evidence type="ECO:0000313" key="8">
    <source>
        <dbReference type="Proteomes" id="UP001442494"/>
    </source>
</evidence>
<keyword evidence="8" id="KW-1185">Reference proteome</keyword>